<reference evidence="1" key="1">
    <citation type="submission" date="2020-03" db="EMBL/GenBank/DDBJ databases">
        <title>Hybrid Assembly of Korean Phytophthora infestans isolates.</title>
        <authorList>
            <person name="Prokchorchik M."/>
            <person name="Lee Y."/>
            <person name="Seo J."/>
            <person name="Cho J.-H."/>
            <person name="Park Y.-E."/>
            <person name="Jang D.-C."/>
            <person name="Im J.-S."/>
            <person name="Choi J.-G."/>
            <person name="Park H.-J."/>
            <person name="Lee G.-B."/>
            <person name="Lee Y.-G."/>
            <person name="Hong S.-Y."/>
            <person name="Cho K."/>
            <person name="Sohn K.H."/>
        </authorList>
    </citation>
    <scope>NUCLEOTIDE SEQUENCE</scope>
    <source>
        <strain evidence="1">KR_2_A2</strain>
    </source>
</reference>
<proteinExistence type="predicted"/>
<dbReference type="EMBL" id="JAACNO010000205">
    <property type="protein sequence ID" value="KAF4148976.1"/>
    <property type="molecule type" value="Genomic_DNA"/>
</dbReference>
<accession>A0A8S9V640</accession>
<sequence>MLRVICSRSATHIKLPGSECEWKEVMKGFAAVKGFPFVCGAVDGSLFEIERPAEYEGWYCKD</sequence>
<name>A0A8S9V640_PHYIN</name>
<evidence type="ECO:0000313" key="1">
    <source>
        <dbReference type="EMBL" id="KAF4148976.1"/>
    </source>
</evidence>
<protein>
    <submittedName>
        <fullName evidence="1">Uncharacterized protein</fullName>
    </submittedName>
</protein>
<organism evidence="1 2">
    <name type="scientific">Phytophthora infestans</name>
    <name type="common">Potato late blight agent</name>
    <name type="synonym">Botrytis infestans</name>
    <dbReference type="NCBI Taxonomy" id="4787"/>
    <lineage>
        <taxon>Eukaryota</taxon>
        <taxon>Sar</taxon>
        <taxon>Stramenopiles</taxon>
        <taxon>Oomycota</taxon>
        <taxon>Peronosporomycetes</taxon>
        <taxon>Peronosporales</taxon>
        <taxon>Peronosporaceae</taxon>
        <taxon>Phytophthora</taxon>
    </lineage>
</organism>
<comment type="caution">
    <text evidence="1">The sequence shown here is derived from an EMBL/GenBank/DDBJ whole genome shotgun (WGS) entry which is preliminary data.</text>
</comment>
<dbReference type="AlphaFoldDB" id="A0A8S9V640"/>
<gene>
    <name evidence="1" type="ORF">GN958_ATG01740</name>
</gene>
<dbReference type="Proteomes" id="UP000704712">
    <property type="component" value="Unassembled WGS sequence"/>
</dbReference>
<evidence type="ECO:0000313" key="2">
    <source>
        <dbReference type="Proteomes" id="UP000704712"/>
    </source>
</evidence>